<dbReference type="Gene3D" id="3.40.50.1240">
    <property type="entry name" value="Phosphoglycerate mutase-like"/>
    <property type="match status" value="2"/>
</dbReference>
<feature type="non-terminal residue" evidence="4">
    <location>
        <position position="394"/>
    </location>
</feature>
<dbReference type="PANTHER" id="PTHR11567">
    <property type="entry name" value="ACID PHOSPHATASE-RELATED"/>
    <property type="match status" value="1"/>
</dbReference>
<dbReference type="Proteomes" id="UP000837857">
    <property type="component" value="Chromosome 23"/>
</dbReference>
<reference evidence="4" key="1">
    <citation type="submission" date="2022-03" db="EMBL/GenBank/DDBJ databases">
        <authorList>
            <person name="Martin H S."/>
        </authorList>
    </citation>
    <scope>NUCLEOTIDE SEQUENCE</scope>
</reference>
<feature type="chain" id="PRO_5045193934" description="Glucose-1-phosphatase" evidence="3">
    <location>
        <begin position="20"/>
        <end position="394"/>
    </location>
</feature>
<evidence type="ECO:0000313" key="4">
    <source>
        <dbReference type="EMBL" id="CAH2056133.1"/>
    </source>
</evidence>
<evidence type="ECO:0000313" key="5">
    <source>
        <dbReference type="Proteomes" id="UP000837857"/>
    </source>
</evidence>
<accession>A0ABN8IIZ4</accession>
<evidence type="ECO:0000256" key="3">
    <source>
        <dbReference type="SAM" id="SignalP"/>
    </source>
</evidence>
<dbReference type="Pfam" id="PF00328">
    <property type="entry name" value="His_Phos_2"/>
    <property type="match status" value="2"/>
</dbReference>
<dbReference type="PANTHER" id="PTHR11567:SF135">
    <property type="entry name" value="GLUCOSE-1-PHOSPHATASE"/>
    <property type="match status" value="1"/>
</dbReference>
<evidence type="ECO:0000256" key="1">
    <source>
        <dbReference type="ARBA" id="ARBA00000032"/>
    </source>
</evidence>
<evidence type="ECO:0008006" key="6">
    <source>
        <dbReference type="Google" id="ProtNLM"/>
    </source>
</evidence>
<comment type="similarity">
    <text evidence="2">Belongs to the histidine acid phosphatase family.</text>
</comment>
<comment type="catalytic activity">
    <reaction evidence="1">
        <text>a phosphate monoester + H2O = an alcohol + phosphate</text>
        <dbReference type="Rhea" id="RHEA:15017"/>
        <dbReference type="ChEBI" id="CHEBI:15377"/>
        <dbReference type="ChEBI" id="CHEBI:30879"/>
        <dbReference type="ChEBI" id="CHEBI:43474"/>
        <dbReference type="ChEBI" id="CHEBI:67140"/>
        <dbReference type="EC" id="3.1.3.2"/>
    </reaction>
</comment>
<dbReference type="CDD" id="cd07061">
    <property type="entry name" value="HP_HAP_like"/>
    <property type="match status" value="1"/>
</dbReference>
<dbReference type="InterPro" id="IPR033379">
    <property type="entry name" value="Acid_Pase_AS"/>
</dbReference>
<keyword evidence="3" id="KW-0732">Signal</keyword>
<dbReference type="PROSITE" id="PS00616">
    <property type="entry name" value="HIS_ACID_PHOSPHAT_1"/>
    <property type="match status" value="1"/>
</dbReference>
<gene>
    <name evidence="4" type="ORF">IPOD504_LOCUS9398</name>
</gene>
<feature type="signal peptide" evidence="3">
    <location>
        <begin position="1"/>
        <end position="19"/>
    </location>
</feature>
<protein>
    <recommendedName>
        <fullName evidence="6">Glucose-1-phosphatase</fullName>
    </recommendedName>
</protein>
<dbReference type="InterPro" id="IPR000560">
    <property type="entry name" value="His_Pase_clade-2"/>
</dbReference>
<evidence type="ECO:0000256" key="2">
    <source>
        <dbReference type="ARBA" id="ARBA00005375"/>
    </source>
</evidence>
<dbReference type="NCBIfam" id="NF007553">
    <property type="entry name" value="PRK10173.1"/>
    <property type="match status" value="1"/>
</dbReference>
<dbReference type="PROSITE" id="PS00778">
    <property type="entry name" value="HIS_ACID_PHOSPHAT_2"/>
    <property type="match status" value="1"/>
</dbReference>
<name>A0ABN8IIZ4_9NEOP</name>
<organism evidence="4 5">
    <name type="scientific">Iphiclides podalirius</name>
    <name type="common">scarce swallowtail</name>
    <dbReference type="NCBI Taxonomy" id="110791"/>
    <lineage>
        <taxon>Eukaryota</taxon>
        <taxon>Metazoa</taxon>
        <taxon>Ecdysozoa</taxon>
        <taxon>Arthropoda</taxon>
        <taxon>Hexapoda</taxon>
        <taxon>Insecta</taxon>
        <taxon>Pterygota</taxon>
        <taxon>Neoptera</taxon>
        <taxon>Endopterygota</taxon>
        <taxon>Lepidoptera</taxon>
        <taxon>Glossata</taxon>
        <taxon>Ditrysia</taxon>
        <taxon>Papilionoidea</taxon>
        <taxon>Papilionidae</taxon>
        <taxon>Papilioninae</taxon>
        <taxon>Iphiclides</taxon>
    </lineage>
</organism>
<dbReference type="InterPro" id="IPR029033">
    <property type="entry name" value="His_PPase_superfam"/>
</dbReference>
<dbReference type="InterPro" id="IPR050645">
    <property type="entry name" value="Histidine_acid_phosphatase"/>
</dbReference>
<sequence>MMGMLLFGVLLNLFSVALSSGLKLEQVLVLSRHNIRTPLTAKLEDTSPFKFPIWKNEVGHLTDKGALLETYMGGYFAEWLNKRGLLPPGCPTDENVFVYANTRQRTRESANAFVRGAFRNCNVSAHSIDSAEMDPVFNPILRDTSDEVKRKIIAEMERKLMELQLQDAYLQLNEILDLKNSKICETESFCDLTDAKDEIVYVVGSEPNVVGPLAISNSVLDSFIMSYYEGMPDKDVAWGKIHNNEQWTLLSKIIRENQNVRFNSSVLARDVAKPLLKYIRGVFNGPLRPLTVLFGHDSNLNSIMAALGFKHYILPNQYEATPPGGKIVFQKWSDEDNSRELLKIDYVYQTTDQIRNASKLSISNPPQWVQLELRNCTVDKNGFCPWKKFLNILN</sequence>
<dbReference type="EMBL" id="OW152835">
    <property type="protein sequence ID" value="CAH2056133.1"/>
    <property type="molecule type" value="Genomic_DNA"/>
</dbReference>
<dbReference type="SUPFAM" id="SSF53254">
    <property type="entry name" value="Phosphoglycerate mutase-like"/>
    <property type="match status" value="1"/>
</dbReference>
<proteinExistence type="inferred from homology"/>
<keyword evidence="5" id="KW-1185">Reference proteome</keyword>